<dbReference type="Pfam" id="PF00153">
    <property type="entry name" value="Mito_carr"/>
    <property type="match status" value="1"/>
</dbReference>
<comment type="caution">
    <text evidence="11">The sequence shown here is derived from an EMBL/GenBank/DDBJ whole genome shotgun (WGS) entry which is preliminary data.</text>
</comment>
<dbReference type="Gene3D" id="1.50.40.10">
    <property type="entry name" value="Mitochondrial carrier domain"/>
    <property type="match status" value="1"/>
</dbReference>
<dbReference type="SUPFAM" id="SSF103506">
    <property type="entry name" value="Mitochondrial carrier"/>
    <property type="match status" value="1"/>
</dbReference>
<feature type="transmembrane region" description="Helical" evidence="10">
    <location>
        <begin position="368"/>
        <end position="389"/>
    </location>
</feature>
<proteinExistence type="inferred from homology"/>
<evidence type="ECO:0000256" key="6">
    <source>
        <dbReference type="ARBA" id="ARBA00022989"/>
    </source>
</evidence>
<keyword evidence="4 8" id="KW-0812">Transmembrane</keyword>
<gene>
    <name evidence="11" type="ORF">Sjap_014172</name>
</gene>
<evidence type="ECO:0000256" key="4">
    <source>
        <dbReference type="ARBA" id="ARBA00022692"/>
    </source>
</evidence>
<feature type="repeat" description="Solcar" evidence="8">
    <location>
        <begin position="26"/>
        <end position="112"/>
    </location>
</feature>
<protein>
    <recommendedName>
        <fullName evidence="13">Mitochondrial carrier protein</fullName>
    </recommendedName>
</protein>
<evidence type="ECO:0000256" key="1">
    <source>
        <dbReference type="ARBA" id="ARBA00004141"/>
    </source>
</evidence>
<dbReference type="AlphaFoldDB" id="A0AAP0P0P5"/>
<keyword evidence="5" id="KW-0677">Repeat</keyword>
<comment type="subcellular location">
    <subcellularLocation>
        <location evidence="1">Membrane</location>
        <topology evidence="1">Multi-pass membrane protein</topology>
    </subcellularLocation>
</comment>
<organism evidence="11 12">
    <name type="scientific">Stephania japonica</name>
    <dbReference type="NCBI Taxonomy" id="461633"/>
    <lineage>
        <taxon>Eukaryota</taxon>
        <taxon>Viridiplantae</taxon>
        <taxon>Streptophyta</taxon>
        <taxon>Embryophyta</taxon>
        <taxon>Tracheophyta</taxon>
        <taxon>Spermatophyta</taxon>
        <taxon>Magnoliopsida</taxon>
        <taxon>Ranunculales</taxon>
        <taxon>Menispermaceae</taxon>
        <taxon>Menispermoideae</taxon>
        <taxon>Cissampelideae</taxon>
        <taxon>Stephania</taxon>
    </lineage>
</organism>
<accession>A0AAP0P0P5</accession>
<evidence type="ECO:0000256" key="9">
    <source>
        <dbReference type="RuleBase" id="RU000488"/>
    </source>
</evidence>
<dbReference type="Proteomes" id="UP001417504">
    <property type="component" value="Unassembled WGS sequence"/>
</dbReference>
<keyword evidence="6 10" id="KW-1133">Transmembrane helix</keyword>
<name>A0AAP0P0P5_9MAGN</name>
<evidence type="ECO:0000313" key="12">
    <source>
        <dbReference type="Proteomes" id="UP001417504"/>
    </source>
</evidence>
<dbReference type="PROSITE" id="PS50920">
    <property type="entry name" value="SOLCAR"/>
    <property type="match status" value="1"/>
</dbReference>
<keyword evidence="3 9" id="KW-0813">Transport</keyword>
<dbReference type="EMBL" id="JBBNAE010000005">
    <property type="protein sequence ID" value="KAK9124570.1"/>
    <property type="molecule type" value="Genomic_DNA"/>
</dbReference>
<evidence type="ECO:0000256" key="2">
    <source>
        <dbReference type="ARBA" id="ARBA00006375"/>
    </source>
</evidence>
<dbReference type="PANTHER" id="PTHR45667">
    <property type="entry name" value="S-ADENOSYLMETHIONINE MITOCHONDRIAL CARRIER PROTEIN"/>
    <property type="match status" value="1"/>
</dbReference>
<keyword evidence="7 8" id="KW-0472">Membrane</keyword>
<reference evidence="11 12" key="1">
    <citation type="submission" date="2024-01" db="EMBL/GenBank/DDBJ databases">
        <title>Genome assemblies of Stephania.</title>
        <authorList>
            <person name="Yang L."/>
        </authorList>
    </citation>
    <scope>NUCLEOTIDE SEQUENCE [LARGE SCALE GENOMIC DNA]</scope>
    <source>
        <strain evidence="11">QJT</strain>
        <tissue evidence="11">Leaf</tissue>
    </source>
</reference>
<evidence type="ECO:0000256" key="8">
    <source>
        <dbReference type="PROSITE-ProRule" id="PRU00282"/>
    </source>
</evidence>
<evidence type="ECO:0000256" key="10">
    <source>
        <dbReference type="SAM" id="Phobius"/>
    </source>
</evidence>
<dbReference type="InterPro" id="IPR023395">
    <property type="entry name" value="MCP_dom_sf"/>
</dbReference>
<keyword evidence="12" id="KW-1185">Reference proteome</keyword>
<sequence>MLFSYPFCVFAGTLLCRSMEELLQSNMFATHAIAAAGSVAIGTALVHPFDTLKTLSQVSSVSSKGFAAQQFLHGVRYVSGNLGVYSGLGWSVFGRVPGLAARYGVFELLSAFYKDGREDNYVYVSEALFAGIAGGALESFVNSPFELFKLRAQVSSAFPIPNSTSDATRLSTSPVIGRLLPGYMANKNAWDNTLGLLSTLRTKHPNMIGALKEYPWLMTGSGKPPSICDVKRPSDIISLEGWQAFWRGLRAGLARDCIFGGIFFASWQFIHIAMLDWKAVEMDPPPRFFEEVGPVSPLASSLAAGVSGSIAAAISHCFDTAKTRSQCTVIPKYISMERSLLKWQLPGQRFERITGIHPADRNILLRGLWLRMARCGIGSFAIVGGYYFAVDHLMPK</sequence>
<dbReference type="GO" id="GO:0016020">
    <property type="term" value="C:membrane"/>
    <property type="evidence" value="ECO:0007669"/>
    <property type="project" value="UniProtKB-SubCell"/>
</dbReference>
<dbReference type="InterPro" id="IPR018108">
    <property type="entry name" value="MCP_transmembrane"/>
</dbReference>
<evidence type="ECO:0008006" key="13">
    <source>
        <dbReference type="Google" id="ProtNLM"/>
    </source>
</evidence>
<evidence type="ECO:0000313" key="11">
    <source>
        <dbReference type="EMBL" id="KAK9124570.1"/>
    </source>
</evidence>
<comment type="similarity">
    <text evidence="2 9">Belongs to the mitochondrial carrier (TC 2.A.29) family.</text>
</comment>
<evidence type="ECO:0000256" key="7">
    <source>
        <dbReference type="ARBA" id="ARBA00023136"/>
    </source>
</evidence>
<evidence type="ECO:0000256" key="3">
    <source>
        <dbReference type="ARBA" id="ARBA00022448"/>
    </source>
</evidence>
<evidence type="ECO:0000256" key="5">
    <source>
        <dbReference type="ARBA" id="ARBA00022737"/>
    </source>
</evidence>